<dbReference type="InterPro" id="IPR032677">
    <property type="entry name" value="GTP_cyclohydro_II"/>
</dbReference>
<organism evidence="16 17">
    <name type="scientific">Tunturiibacter lichenicola</name>
    <dbReference type="NCBI Taxonomy" id="2051959"/>
    <lineage>
        <taxon>Bacteria</taxon>
        <taxon>Pseudomonadati</taxon>
        <taxon>Acidobacteriota</taxon>
        <taxon>Terriglobia</taxon>
        <taxon>Terriglobales</taxon>
        <taxon>Acidobacteriaceae</taxon>
        <taxon>Tunturiibacter</taxon>
    </lineage>
</organism>
<dbReference type="SUPFAM" id="SSF142695">
    <property type="entry name" value="RibA-like"/>
    <property type="match status" value="1"/>
</dbReference>
<dbReference type="HAMAP" id="MF_00180">
    <property type="entry name" value="RibB"/>
    <property type="match status" value="1"/>
</dbReference>
<feature type="binding site" evidence="14">
    <location>
        <begin position="151"/>
        <end position="155"/>
    </location>
    <ligand>
        <name>D-ribulose 5-phosphate</name>
        <dbReference type="ChEBI" id="CHEBI:58121"/>
    </ligand>
</feature>
<dbReference type="AlphaFoldDB" id="A0A852VFD0"/>
<keyword evidence="13 14" id="KW-0456">Lyase</keyword>
<dbReference type="PIRSF" id="PIRSF001259">
    <property type="entry name" value="RibA"/>
    <property type="match status" value="1"/>
</dbReference>
<comment type="catalytic activity">
    <reaction evidence="1 14">
        <text>D-ribulose 5-phosphate = (2S)-2-hydroxy-3-oxobutyl phosphate + formate + H(+)</text>
        <dbReference type="Rhea" id="RHEA:18457"/>
        <dbReference type="ChEBI" id="CHEBI:15378"/>
        <dbReference type="ChEBI" id="CHEBI:15740"/>
        <dbReference type="ChEBI" id="CHEBI:58121"/>
        <dbReference type="ChEBI" id="CHEBI:58830"/>
        <dbReference type="EC" id="4.1.99.12"/>
    </reaction>
</comment>
<feature type="binding site" evidence="14">
    <location>
        <position position="39"/>
    </location>
    <ligand>
        <name>Mg(2+)</name>
        <dbReference type="ChEBI" id="CHEBI:18420"/>
        <label>2</label>
    </ligand>
</feature>
<dbReference type="Gene3D" id="3.90.870.10">
    <property type="entry name" value="DHBP synthase"/>
    <property type="match status" value="1"/>
</dbReference>
<comment type="function">
    <text evidence="3 14">Catalyzes the conversion of D-ribulose 5-phosphate to formate and 3,4-dihydroxy-2-butanone 4-phosphate.</text>
</comment>
<feature type="binding site" evidence="14">
    <location>
        <position position="39"/>
    </location>
    <ligand>
        <name>Mg(2+)</name>
        <dbReference type="ChEBI" id="CHEBI:18420"/>
        <label>1</label>
    </ligand>
</feature>
<comment type="pathway">
    <text evidence="4 14">Cofactor biosynthesis; riboflavin biosynthesis; 2-hydroxy-3-oxobutyl phosphate from D-ribulose 5-phosphate: step 1/1.</text>
</comment>
<dbReference type="InterPro" id="IPR000422">
    <property type="entry name" value="DHBP_synthase_RibB"/>
</dbReference>
<comment type="caution">
    <text evidence="14">Lacks conserved residue(s) required for the propagation of feature annotation.</text>
</comment>
<feature type="site" description="Essential for catalytic activity" evidence="14">
    <location>
        <position position="137"/>
    </location>
</feature>
<dbReference type="GO" id="GO:0005829">
    <property type="term" value="C:cytosol"/>
    <property type="evidence" value="ECO:0007669"/>
    <property type="project" value="TreeGrafter"/>
</dbReference>
<feature type="binding site" evidence="14">
    <location>
        <begin position="38"/>
        <end position="39"/>
    </location>
    <ligand>
        <name>D-ribulose 5-phosphate</name>
        <dbReference type="ChEBI" id="CHEBI:58121"/>
    </ligand>
</feature>
<dbReference type="PANTHER" id="PTHR21327">
    <property type="entry name" value="GTP CYCLOHYDROLASE II-RELATED"/>
    <property type="match status" value="1"/>
</dbReference>
<keyword evidence="9 14" id="KW-0686">Riboflavin biosynthesis</keyword>
<comment type="subunit">
    <text evidence="14">Homodimer.</text>
</comment>
<dbReference type="Pfam" id="PF00926">
    <property type="entry name" value="DHBP_synthase"/>
    <property type="match status" value="1"/>
</dbReference>
<protein>
    <recommendedName>
        <fullName evidence="8 14">3,4-dihydroxy-2-butanone 4-phosphate synthase</fullName>
        <shortName evidence="14">DHBP synthase</shortName>
        <ecNumber evidence="7 14">4.1.99.12</ecNumber>
    </recommendedName>
</protein>
<comment type="cofactor">
    <cofactor evidence="2">
        <name>Mn(2+)</name>
        <dbReference type="ChEBI" id="CHEBI:29035"/>
    </cofactor>
</comment>
<keyword evidence="11 14" id="KW-0460">Magnesium</keyword>
<evidence type="ECO:0000256" key="14">
    <source>
        <dbReference type="HAMAP-Rule" id="MF_00180"/>
    </source>
</evidence>
<evidence type="ECO:0000256" key="9">
    <source>
        <dbReference type="ARBA" id="ARBA00022619"/>
    </source>
</evidence>
<dbReference type="Pfam" id="PF00925">
    <property type="entry name" value="GTP_cyclohydro2"/>
    <property type="match status" value="1"/>
</dbReference>
<dbReference type="Proteomes" id="UP000564385">
    <property type="component" value="Unassembled WGS sequence"/>
</dbReference>
<dbReference type="InterPro" id="IPR017945">
    <property type="entry name" value="DHBP_synth_RibB-like_a/b_dom"/>
</dbReference>
<keyword evidence="10 14" id="KW-0479">Metal-binding</keyword>
<dbReference type="GO" id="GO:0000287">
    <property type="term" value="F:magnesium ion binding"/>
    <property type="evidence" value="ECO:0007669"/>
    <property type="project" value="UniProtKB-UniRule"/>
</dbReference>
<feature type="domain" description="GTP cyclohydrolase II" evidence="15">
    <location>
        <begin position="219"/>
        <end position="385"/>
    </location>
</feature>
<gene>
    <name evidence="14" type="primary">ribB</name>
    <name evidence="16" type="ORF">HDF08_001726</name>
</gene>
<feature type="binding site" evidence="14">
    <location>
        <position position="43"/>
    </location>
    <ligand>
        <name>D-ribulose 5-phosphate</name>
        <dbReference type="ChEBI" id="CHEBI:58121"/>
    </ligand>
</feature>
<evidence type="ECO:0000256" key="12">
    <source>
        <dbReference type="ARBA" id="ARBA00023211"/>
    </source>
</evidence>
<evidence type="ECO:0000256" key="6">
    <source>
        <dbReference type="ARBA" id="ARBA00008976"/>
    </source>
</evidence>
<name>A0A852VFD0_9BACT</name>
<evidence type="ECO:0000256" key="1">
    <source>
        <dbReference type="ARBA" id="ARBA00000141"/>
    </source>
</evidence>
<dbReference type="PANTHER" id="PTHR21327:SF18">
    <property type="entry name" value="3,4-DIHYDROXY-2-BUTANONE 4-PHOSPHATE SYNTHASE"/>
    <property type="match status" value="1"/>
</dbReference>
<evidence type="ECO:0000256" key="10">
    <source>
        <dbReference type="ARBA" id="ARBA00022723"/>
    </source>
</evidence>
<evidence type="ECO:0000256" key="3">
    <source>
        <dbReference type="ARBA" id="ARBA00002284"/>
    </source>
</evidence>
<evidence type="ECO:0000256" key="2">
    <source>
        <dbReference type="ARBA" id="ARBA00001936"/>
    </source>
</evidence>
<dbReference type="NCBIfam" id="TIGR00506">
    <property type="entry name" value="ribB"/>
    <property type="match status" value="1"/>
</dbReference>
<evidence type="ECO:0000256" key="5">
    <source>
        <dbReference type="ARBA" id="ARBA00005520"/>
    </source>
</evidence>
<evidence type="ECO:0000256" key="7">
    <source>
        <dbReference type="ARBA" id="ARBA00012153"/>
    </source>
</evidence>
<evidence type="ECO:0000259" key="15">
    <source>
        <dbReference type="Pfam" id="PF00925"/>
    </source>
</evidence>
<dbReference type="FunFam" id="3.90.870.10:FF:000001">
    <property type="entry name" value="Riboflavin biosynthesis protein RibBA"/>
    <property type="match status" value="1"/>
</dbReference>
<comment type="similarity">
    <text evidence="14">Belongs to the DHBP synthase family.</text>
</comment>
<dbReference type="GO" id="GO:0003935">
    <property type="term" value="F:GTP cyclohydrolase II activity"/>
    <property type="evidence" value="ECO:0007669"/>
    <property type="project" value="TreeGrafter"/>
</dbReference>
<feature type="site" description="Essential for catalytic activity" evidence="14">
    <location>
        <position position="175"/>
    </location>
</feature>
<dbReference type="EMBL" id="JACCCU010000001">
    <property type="protein sequence ID" value="NYF89659.1"/>
    <property type="molecule type" value="Genomic_DNA"/>
</dbReference>
<dbReference type="GO" id="GO:0008686">
    <property type="term" value="F:3,4-dihydroxy-2-butanone-4-phosphate synthase activity"/>
    <property type="evidence" value="ECO:0007669"/>
    <property type="project" value="UniProtKB-UniRule"/>
</dbReference>
<evidence type="ECO:0000256" key="13">
    <source>
        <dbReference type="ARBA" id="ARBA00023239"/>
    </source>
</evidence>
<dbReference type="InterPro" id="IPR036144">
    <property type="entry name" value="RibA-like_sf"/>
</dbReference>
<dbReference type="GO" id="GO:0009231">
    <property type="term" value="P:riboflavin biosynthetic process"/>
    <property type="evidence" value="ECO:0007669"/>
    <property type="project" value="UniProtKB-UniRule"/>
</dbReference>
<keyword evidence="12 14" id="KW-0464">Manganese</keyword>
<comment type="similarity">
    <text evidence="5">In the N-terminal section; belongs to the DHBP synthase family.</text>
</comment>
<reference evidence="16 17" key="1">
    <citation type="submission" date="2020-07" db="EMBL/GenBank/DDBJ databases">
        <title>Genomic Encyclopedia of Type Strains, Phase IV (KMG-V): Genome sequencing to study the core and pangenomes of soil and plant-associated prokaryotes.</title>
        <authorList>
            <person name="Whitman W."/>
        </authorList>
    </citation>
    <scope>NUCLEOTIDE SEQUENCE [LARGE SCALE GENOMIC DNA]</scope>
    <source>
        <strain evidence="16 17">M8UP22</strain>
    </source>
</reference>
<evidence type="ECO:0000256" key="4">
    <source>
        <dbReference type="ARBA" id="ARBA00004904"/>
    </source>
</evidence>
<dbReference type="EC" id="4.1.99.12" evidence="7 14"/>
<accession>A0A852VFD0</accession>
<dbReference type="GO" id="GO:0030145">
    <property type="term" value="F:manganese ion binding"/>
    <property type="evidence" value="ECO:0007669"/>
    <property type="project" value="UniProtKB-UniRule"/>
</dbReference>
<sequence length="393" mass="43010">MRRKRCKWKAGNMFADVTEAVAEIKAGRMVVVVDDEDRENEGDLTLAAEFVTPEAINFMAKYGRGLICLTLTEERADYLRLGPMTQENTSRFGTAFTESIEAREGVTTGISAADRAHTIKVAIDPRSTAHDLARPGHVFPLRARKGGVLVRAGQTEASVDLARMAGLVTAGVICEIMNDDGTMARVPDLVKFCAEHGLLMVTVADLIRYRLQNERYIHRVAESLMPTAHGEFRMIAYESEVDGGESHIALVFGDVSGKEPVPVRVHTHCLAGDVFSTTLCDCRAVVEQSLKMIAQAGRGALVYLHNGSAGFGVDRGVTPARIVLHREQRAREGSDDRAHRTLRQVGLGGQILSDLGIHKIRLLTNTPTHVPALQGFGIEIVEQVPVSIERVRR</sequence>
<dbReference type="UniPathway" id="UPA00275">
    <property type="reaction ID" value="UER00399"/>
</dbReference>
<evidence type="ECO:0000256" key="11">
    <source>
        <dbReference type="ARBA" id="ARBA00022842"/>
    </source>
</evidence>
<dbReference type="Gene3D" id="3.40.50.10990">
    <property type="entry name" value="GTP cyclohydrolase II"/>
    <property type="match status" value="1"/>
</dbReference>
<proteinExistence type="inferred from homology"/>
<evidence type="ECO:0000256" key="8">
    <source>
        <dbReference type="ARBA" id="ARBA00018836"/>
    </source>
</evidence>
<dbReference type="SUPFAM" id="SSF55821">
    <property type="entry name" value="YrdC/RibB"/>
    <property type="match status" value="1"/>
</dbReference>
<comment type="caution">
    <text evidence="16">The sequence shown here is derived from an EMBL/GenBank/DDBJ whole genome shotgun (WGS) entry which is preliminary data.</text>
</comment>
<evidence type="ECO:0000313" key="16">
    <source>
        <dbReference type="EMBL" id="NYF89659.1"/>
    </source>
</evidence>
<evidence type="ECO:0000313" key="17">
    <source>
        <dbReference type="Proteomes" id="UP000564385"/>
    </source>
</evidence>
<keyword evidence="16" id="KW-0378">Hydrolase</keyword>
<comment type="cofactor">
    <cofactor evidence="14">
        <name>Mg(2+)</name>
        <dbReference type="ChEBI" id="CHEBI:18420"/>
    </cofactor>
    <cofactor evidence="14">
        <name>Mn(2+)</name>
        <dbReference type="ChEBI" id="CHEBI:29035"/>
    </cofactor>
    <text evidence="14">Binds 2 divalent metal cations per subunit. Magnesium or manganese.</text>
</comment>
<comment type="similarity">
    <text evidence="6">In the C-terminal section; belongs to the GTP cyclohydrolase II family.</text>
</comment>